<dbReference type="SUPFAM" id="SSF55785">
    <property type="entry name" value="PYP-like sensor domain (PAS domain)"/>
    <property type="match status" value="2"/>
</dbReference>
<evidence type="ECO:0000313" key="6">
    <source>
        <dbReference type="Proteomes" id="UP000321525"/>
    </source>
</evidence>
<keyword evidence="6" id="KW-1185">Reference proteome</keyword>
<dbReference type="InterPro" id="IPR035919">
    <property type="entry name" value="EAL_sf"/>
</dbReference>
<dbReference type="Pfam" id="PF13426">
    <property type="entry name" value="PAS_9"/>
    <property type="match status" value="1"/>
</dbReference>
<dbReference type="InterPro" id="IPR000160">
    <property type="entry name" value="GGDEF_dom"/>
</dbReference>
<sequence length="1526" mass="173584">MFRFVTVNFIYSLLLLFALFFTKMTLAEVNNLYLENLSVEHGLSQGSVKTIFQDDEGFIWIGTENGLNMYDGYTFRSLAGPDNDFDNYEVFQITQDKEKLLWFNIVDKGLVTYNKKTDTYQKILATDPENKDYYIVDVVQGDNNDFFIASAKTILLYNKVSQKSTRVLDLSAELPGITNIFEILLHQDILYIATRLGTFAFDIKNHTWKKLPAVVVTEITSDNFSNVGANAVYNLHIAANNQLYLGTHHGVYSLPVTHINDYLANDFQLPAYKVITDAVSSWQLYGDGDNLYQGSHLGLSVIDINTDTTEFLFSFNDFFDHIKSNDVVAILKDKQGSFWLGSRSTGLYRWDPKLSLVTNYGFKKGSEKSLTDNVIWAVAARRNDPEQLWVATRNGLNLLDTRDDTVQHYLTKNNPKSTFHAGNIRSIFQDLQQRLWLATQTGVQLFDIATRKLIDIPYNEQVNALLSLNQYSFFYDRHNTLWSITEKGVNRISLVTGIIDPLDEMSISIAEDKIFSILGYIPDSEKMLFATNDSLWFFDLETRTSTQIYQHPTTKETEWIFVESLVFDKKGLLWFSFSGKGLVGLDSKTFEQKYFYHKDNSEVGNHIYGLLVDPEGDLWYSSHNGIYMRDNNTEHIRNFGISDGLVGREFNGGAFFERYNHTFVYGAMNGLSIFDPLALKAKHDDKQLSVHATHINVLSRKLALPFLLSNGDTIALQYDDVGIRIDFSPLTYRNMKNILFEYKLQGVDKINYPLTHENHITFPSLPSGSHSLEVRIQSAETKEFSDAFIINFTVDYAPWSSPLAYLVYGVLLLALLIIGYAKRQKNTRLLMAAHEEVKYRENRLQLALTGSNSEVWDWQSANNLMFAKRASEELGYSEFKYSYRFVEHLALIHIDERELFHSRWLTFLAAADDKTSFSCSYRMKTASGQWLWFKDLGKIVATDIQGKPTRITGAYTNITQSLADAERAHFYGEAFKKTKDWVLIISDNFSRVIANESLQQAFAWREEEFAFDAKVFGLTDERFDFYQSLFTDLKSGDDWRGEELIKTKTGEEFHVILTVSASLNESTNSIYFVCIFTDISAQKHAEKELRYLANYDHLTDLPNRTLLLDRIKHAMDYSARMSQTIALFFIDLDRFKQVNDSLGHDCGDLLLQEVTKRLKAVLRVDDTIARIGGDEFVVLLESFRGHGQLGRIAQKVITAVGEPVVLNGNTISVGASIGIALFPEDAKDSDELLRHADVAMYHSKQLGRNTFQFYTPRMNVEASERLRAESALKLAFENSEFINHYQPIVDSYAGKAVGVELLLRWQSGEQLIPPDDFIPLSEDLGLIIPMTEAAILRGVIDLKKWRAIRPEIYLSINLSVQHFLEDNLIPYLKSILKAHDLPPEALKFEVTESMLISDPDKAIATMTALDQLGVVLALDDFGTGYSSLSYLKKLPLKILKIDRSFISGIGINSADEAIVAATLVLAKNLKMICIAEGVENEIQLKFLGEKHCHLIQGYLYSKPVEGAKIEQYLHADAIEIQVNNTP</sequence>
<evidence type="ECO:0000313" key="4">
    <source>
        <dbReference type="EMBL" id="TWX54683.1"/>
    </source>
</evidence>
<dbReference type="InterPro" id="IPR001633">
    <property type="entry name" value="EAL_dom"/>
</dbReference>
<dbReference type="CDD" id="cd01949">
    <property type="entry name" value="GGDEF"/>
    <property type="match status" value="1"/>
</dbReference>
<dbReference type="InterPro" id="IPR001610">
    <property type="entry name" value="PAC"/>
</dbReference>
<dbReference type="NCBIfam" id="TIGR00254">
    <property type="entry name" value="GGDEF"/>
    <property type="match status" value="1"/>
</dbReference>
<dbReference type="Gene3D" id="3.30.70.270">
    <property type="match status" value="1"/>
</dbReference>
<evidence type="ECO:0000313" key="7">
    <source>
        <dbReference type="Proteomes" id="UP000321917"/>
    </source>
</evidence>
<dbReference type="Gene3D" id="2.60.40.10">
    <property type="entry name" value="Immunoglobulins"/>
    <property type="match status" value="1"/>
</dbReference>
<dbReference type="Proteomes" id="UP000321525">
    <property type="component" value="Unassembled WGS sequence"/>
</dbReference>
<dbReference type="InterPro" id="IPR035965">
    <property type="entry name" value="PAS-like_dom_sf"/>
</dbReference>
<feature type="domain" description="EAL" evidence="2">
    <location>
        <begin position="1265"/>
        <end position="1517"/>
    </location>
</feature>
<dbReference type="InterPro" id="IPR043128">
    <property type="entry name" value="Rev_trsase/Diguanyl_cyclase"/>
</dbReference>
<dbReference type="Gene3D" id="3.20.20.450">
    <property type="entry name" value="EAL domain"/>
    <property type="match status" value="1"/>
</dbReference>
<dbReference type="SUPFAM" id="SSF141868">
    <property type="entry name" value="EAL domain-like"/>
    <property type="match status" value="1"/>
</dbReference>
<gene>
    <name evidence="4" type="ORF">ESZ26_17425</name>
    <name evidence="5" type="ORF">ESZ27_16720</name>
</gene>
<dbReference type="SUPFAM" id="SSF101898">
    <property type="entry name" value="NHL repeat"/>
    <property type="match status" value="1"/>
</dbReference>
<comment type="caution">
    <text evidence="5">The sequence shown here is derived from an EMBL/GenBank/DDBJ whole genome shotgun (WGS) entry which is preliminary data.</text>
</comment>
<feature type="domain" description="GGDEF" evidence="3">
    <location>
        <begin position="1123"/>
        <end position="1256"/>
    </location>
</feature>
<dbReference type="InterPro" id="IPR015943">
    <property type="entry name" value="WD40/YVTN_repeat-like_dom_sf"/>
</dbReference>
<dbReference type="SUPFAM" id="SSF55073">
    <property type="entry name" value="Nucleotide cyclase"/>
    <property type="match status" value="1"/>
</dbReference>
<evidence type="ECO:0000313" key="5">
    <source>
        <dbReference type="EMBL" id="TWX63396.1"/>
    </source>
</evidence>
<dbReference type="PROSITE" id="PS50887">
    <property type="entry name" value="GGDEF"/>
    <property type="match status" value="1"/>
</dbReference>
<dbReference type="RefSeq" id="WP_146800848.1">
    <property type="nucleotide sequence ID" value="NZ_VOLP01000033.1"/>
</dbReference>
<accession>A0A5C6Q3I8</accession>
<dbReference type="SMART" id="SM00052">
    <property type="entry name" value="EAL"/>
    <property type="match status" value="1"/>
</dbReference>
<dbReference type="OrthoDB" id="9804951at2"/>
<dbReference type="Pfam" id="PF00990">
    <property type="entry name" value="GGDEF"/>
    <property type="match status" value="1"/>
</dbReference>
<dbReference type="SMART" id="SM00086">
    <property type="entry name" value="PAC"/>
    <property type="match status" value="2"/>
</dbReference>
<dbReference type="Pfam" id="PF00563">
    <property type="entry name" value="EAL"/>
    <property type="match status" value="1"/>
</dbReference>
<proteinExistence type="predicted"/>
<dbReference type="SUPFAM" id="SSF63829">
    <property type="entry name" value="Calcium-dependent phosphotriesterase"/>
    <property type="match status" value="1"/>
</dbReference>
<protein>
    <submittedName>
        <fullName evidence="5">EAL domain-containing protein</fullName>
    </submittedName>
</protein>
<dbReference type="PANTHER" id="PTHR44757">
    <property type="entry name" value="DIGUANYLATE CYCLASE DGCP"/>
    <property type="match status" value="1"/>
</dbReference>
<dbReference type="InterPro" id="IPR013783">
    <property type="entry name" value="Ig-like_fold"/>
</dbReference>
<dbReference type="PROSITE" id="PS50113">
    <property type="entry name" value="PAC"/>
    <property type="match status" value="1"/>
</dbReference>
<dbReference type="SMART" id="SM00267">
    <property type="entry name" value="GGDEF"/>
    <property type="match status" value="1"/>
</dbReference>
<dbReference type="EMBL" id="VOLQ01000044">
    <property type="protein sequence ID" value="TWX63396.1"/>
    <property type="molecule type" value="Genomic_DNA"/>
</dbReference>
<evidence type="ECO:0000259" key="3">
    <source>
        <dbReference type="PROSITE" id="PS50887"/>
    </source>
</evidence>
<dbReference type="Gene3D" id="2.130.10.10">
    <property type="entry name" value="YVTN repeat-like/Quinoprotein amine dehydrogenase"/>
    <property type="match status" value="2"/>
</dbReference>
<feature type="domain" description="PAC" evidence="1">
    <location>
        <begin position="1039"/>
        <end position="1091"/>
    </location>
</feature>
<dbReference type="CDD" id="cd01948">
    <property type="entry name" value="EAL"/>
    <property type="match status" value="1"/>
</dbReference>
<dbReference type="NCBIfam" id="TIGR00229">
    <property type="entry name" value="sensory_box"/>
    <property type="match status" value="1"/>
</dbReference>
<dbReference type="Gene3D" id="3.30.450.20">
    <property type="entry name" value="PAS domain"/>
    <property type="match status" value="2"/>
</dbReference>
<dbReference type="CDD" id="cd00130">
    <property type="entry name" value="PAS"/>
    <property type="match status" value="1"/>
</dbReference>
<dbReference type="Proteomes" id="UP000321917">
    <property type="component" value="Unassembled WGS sequence"/>
</dbReference>
<dbReference type="PANTHER" id="PTHR44757:SF2">
    <property type="entry name" value="BIOFILM ARCHITECTURE MAINTENANCE PROTEIN MBAA"/>
    <property type="match status" value="1"/>
</dbReference>
<reference evidence="5 7" key="1">
    <citation type="submission" date="2019-07" db="EMBL/GenBank/DDBJ databases">
        <title>Genomes of sea-ice associated Colwellia species.</title>
        <authorList>
            <person name="Bowman J.P."/>
        </authorList>
    </citation>
    <scope>NUCLEOTIDE SEQUENCE [LARGE SCALE GENOMIC DNA]</scope>
    <source>
        <strain evidence="4 6">ACAM 607</strain>
        <strain evidence="5 7">IC036</strain>
    </source>
</reference>
<evidence type="ECO:0000259" key="1">
    <source>
        <dbReference type="PROSITE" id="PS50113"/>
    </source>
</evidence>
<dbReference type="InterPro" id="IPR052155">
    <property type="entry name" value="Biofilm_reg_signaling"/>
</dbReference>
<dbReference type="InterPro" id="IPR000014">
    <property type="entry name" value="PAS"/>
</dbReference>
<dbReference type="InterPro" id="IPR011110">
    <property type="entry name" value="Reg_prop"/>
</dbReference>
<dbReference type="Pfam" id="PF07494">
    <property type="entry name" value="Reg_prop"/>
    <property type="match status" value="1"/>
</dbReference>
<dbReference type="Pfam" id="PF08447">
    <property type="entry name" value="PAS_3"/>
    <property type="match status" value="1"/>
</dbReference>
<evidence type="ECO:0000259" key="2">
    <source>
        <dbReference type="PROSITE" id="PS50883"/>
    </source>
</evidence>
<dbReference type="PROSITE" id="PS50883">
    <property type="entry name" value="EAL"/>
    <property type="match status" value="1"/>
</dbReference>
<dbReference type="EMBL" id="VOLR01000034">
    <property type="protein sequence ID" value="TWX54683.1"/>
    <property type="molecule type" value="Genomic_DNA"/>
</dbReference>
<name>A0A5C6Q3I8_9GAMM</name>
<organism evidence="5 7">
    <name type="scientific">Colwellia hornerae</name>
    <dbReference type="NCBI Taxonomy" id="89402"/>
    <lineage>
        <taxon>Bacteria</taxon>
        <taxon>Pseudomonadati</taxon>
        <taxon>Pseudomonadota</taxon>
        <taxon>Gammaproteobacteria</taxon>
        <taxon>Alteromonadales</taxon>
        <taxon>Colwelliaceae</taxon>
        <taxon>Colwellia</taxon>
    </lineage>
</organism>
<dbReference type="InterPro" id="IPR029787">
    <property type="entry name" value="Nucleotide_cyclase"/>
</dbReference>
<dbReference type="InterPro" id="IPR013655">
    <property type="entry name" value="PAS_fold_3"/>
</dbReference>
<dbReference type="InterPro" id="IPR000700">
    <property type="entry name" value="PAS-assoc_C"/>
</dbReference>